<dbReference type="RefSeq" id="WP_205290552.1">
    <property type="nucleotide sequence ID" value="NZ_CP074406.1"/>
</dbReference>
<dbReference type="Proteomes" id="UP000663791">
    <property type="component" value="Unassembled WGS sequence"/>
</dbReference>
<dbReference type="EMBL" id="JAERTX010000004">
    <property type="protein sequence ID" value="MBM9459236.1"/>
    <property type="molecule type" value="Genomic_DNA"/>
</dbReference>
<name>A0A939BUU1_9ACTN</name>
<evidence type="ECO:0000313" key="3">
    <source>
        <dbReference type="Proteomes" id="UP000663791"/>
    </source>
</evidence>
<protein>
    <submittedName>
        <fullName evidence="2">Uncharacterized protein</fullName>
    </submittedName>
</protein>
<sequence length="314" mass="33552">MTASSDARDAGQLIAYALRPKARPGADGDYGRLVGRYLDETIFRSLVEGFLDGMNLRVLHAGDLGLVLTSRRESIFAYRLSGEAATWTKDKARVLRGLAHLGIAAYAYPHPDDLHDPSVRYVDVLPCEDFIRRSCTQLRERGEKVAQDASGAGDHIVDLSLAAGVDTAWSEWDQMPATDVGGKGRGAGRVSTKCTAYWVYRALQDLVDHGLARPVGKDGDGRFQLLERYRHQVASSAALEGYQALAALARVDEKLPDQRDPDARWPVPGRPPSFVDPASTPGGTTGSTGSTATDLPATAPAPVPAAGAAGEEDA</sequence>
<proteinExistence type="predicted"/>
<evidence type="ECO:0000313" key="2">
    <source>
        <dbReference type="EMBL" id="MBM9459236.1"/>
    </source>
</evidence>
<keyword evidence="3" id="KW-1185">Reference proteome</keyword>
<comment type="caution">
    <text evidence="2">The sequence shown here is derived from an EMBL/GenBank/DDBJ whole genome shotgun (WGS) entry which is preliminary data.</text>
</comment>
<dbReference type="AlphaFoldDB" id="A0A939BUU1"/>
<organism evidence="2 3">
    <name type="scientific">Nocardioides faecalis</name>
    <dbReference type="NCBI Taxonomy" id="2803858"/>
    <lineage>
        <taxon>Bacteria</taxon>
        <taxon>Bacillati</taxon>
        <taxon>Actinomycetota</taxon>
        <taxon>Actinomycetes</taxon>
        <taxon>Propionibacteriales</taxon>
        <taxon>Nocardioidaceae</taxon>
        <taxon>Nocardioides</taxon>
    </lineage>
</organism>
<gene>
    <name evidence="2" type="ORF">JK386_04925</name>
</gene>
<evidence type="ECO:0000256" key="1">
    <source>
        <dbReference type="SAM" id="MobiDB-lite"/>
    </source>
</evidence>
<feature type="region of interest" description="Disordered" evidence="1">
    <location>
        <begin position="254"/>
        <end position="314"/>
    </location>
</feature>
<feature type="compositionally biased region" description="Low complexity" evidence="1">
    <location>
        <begin position="277"/>
        <end position="314"/>
    </location>
</feature>
<accession>A0A939BUU1</accession>
<reference evidence="2" key="1">
    <citation type="submission" date="2021-01" db="EMBL/GenBank/DDBJ databases">
        <title>Novel species in genus Nocardioides.</title>
        <authorList>
            <person name="Zhang G."/>
        </authorList>
    </citation>
    <scope>NUCLEOTIDE SEQUENCE</scope>
    <source>
        <strain evidence="2">Zg-536</strain>
    </source>
</reference>
<feature type="compositionally biased region" description="Basic and acidic residues" evidence="1">
    <location>
        <begin position="254"/>
        <end position="263"/>
    </location>
</feature>